<evidence type="ECO:0000313" key="1">
    <source>
        <dbReference type="EMBL" id="GAG00872.1"/>
    </source>
</evidence>
<dbReference type="AlphaFoldDB" id="X0UNL3"/>
<comment type="caution">
    <text evidence="1">The sequence shown here is derived from an EMBL/GenBank/DDBJ whole genome shotgun (WGS) entry which is preliminary data.</text>
</comment>
<proteinExistence type="predicted"/>
<dbReference type="InterPro" id="IPR025332">
    <property type="entry name" value="DUF4238"/>
</dbReference>
<feature type="non-terminal residue" evidence="1">
    <location>
        <position position="186"/>
    </location>
</feature>
<accession>X0UNL3</accession>
<gene>
    <name evidence="1" type="ORF">S01H1_43567</name>
</gene>
<reference evidence="1" key="1">
    <citation type="journal article" date="2014" name="Front. Microbiol.">
        <title>High frequency of phylogenetically diverse reductive dehalogenase-homologous genes in deep subseafloor sedimentary metagenomes.</title>
        <authorList>
            <person name="Kawai M."/>
            <person name="Futagami T."/>
            <person name="Toyoda A."/>
            <person name="Takaki Y."/>
            <person name="Nishi S."/>
            <person name="Hori S."/>
            <person name="Arai W."/>
            <person name="Tsubouchi T."/>
            <person name="Morono Y."/>
            <person name="Uchiyama I."/>
            <person name="Ito T."/>
            <person name="Fujiyama A."/>
            <person name="Inagaki F."/>
            <person name="Takami H."/>
        </authorList>
    </citation>
    <scope>NUCLEOTIDE SEQUENCE</scope>
    <source>
        <strain evidence="1">Expedition CK06-06</strain>
    </source>
</reference>
<dbReference type="Pfam" id="PF14022">
    <property type="entry name" value="DUF4238"/>
    <property type="match status" value="1"/>
</dbReference>
<protein>
    <submittedName>
        <fullName evidence="1">Uncharacterized protein</fullName>
    </submittedName>
</protein>
<name>X0UNL3_9ZZZZ</name>
<sequence>MRGFVGQSGAFFVYDKRTGKMFETSPGAAFFENDLNTVIFPDGRPSDSLEALYTEMETHAWPSLGVIRESSADAPIAMWDKIELFLFLSFLHWRLPANASYAQELAGRSFDRSNDLAFFKIVTATGEAPPQDIVEQIRTSAAWQKAVRAVVPFAPFYPGNTWFHDLANWRFLYPADAGLGWIVGDN</sequence>
<organism evidence="1">
    <name type="scientific">marine sediment metagenome</name>
    <dbReference type="NCBI Taxonomy" id="412755"/>
    <lineage>
        <taxon>unclassified sequences</taxon>
        <taxon>metagenomes</taxon>
        <taxon>ecological metagenomes</taxon>
    </lineage>
</organism>
<dbReference type="EMBL" id="BARS01027759">
    <property type="protein sequence ID" value="GAG00872.1"/>
    <property type="molecule type" value="Genomic_DNA"/>
</dbReference>